<dbReference type="Pfam" id="PF07734">
    <property type="entry name" value="FBA_1"/>
    <property type="match status" value="1"/>
</dbReference>
<dbReference type="PANTHER" id="PTHR31672:SF13">
    <property type="entry name" value="F-BOX PROTEIN CPR30-LIKE"/>
    <property type="match status" value="1"/>
</dbReference>
<protein>
    <recommendedName>
        <fullName evidence="1">F-box domain-containing protein</fullName>
    </recommendedName>
</protein>
<dbReference type="Gene3D" id="1.20.1280.50">
    <property type="match status" value="1"/>
</dbReference>
<sequence>MENDIDNLLSIKKLEEPTVPEEIITEILLRLPVKSLLKFKCVSKSWFVLISSYEFAKSHLKLSTKNDIYAHDRLVFVLGSKLLPMDIYTCSLQSVFECSASNGYVCPVTDANLPVHRVSFDYPYEANDWIWLEGSCNGLVCVSLSVSTLILWNPATRKLKALPDSGIDLSSDYYGLTYGFGFDELHGDYKVVEFFRFDRHMSEIEIQVKVYSLRTNSWKILSNWPGGDTFGGSAKFLNGAIHWLVTYIDERGCAIISHDLSTDAFAELPMPDIEDEDEDEDEDVDNDVRVQIKLLGGCLSICCEHSTYIDIWVMKEYGVKKSWSKDVRIPFYLNLEDSEFLRPSLLFLTLDGKILINYGSNLRLYDPINPHIHHFCKNSEIEAITYFESLVSPNLND</sequence>
<dbReference type="InterPro" id="IPR050796">
    <property type="entry name" value="SCF_F-box_component"/>
</dbReference>
<accession>A0AAV6Y7Q9</accession>
<dbReference type="Proteomes" id="UP000826271">
    <property type="component" value="Unassembled WGS sequence"/>
</dbReference>
<dbReference type="PROSITE" id="PS50181">
    <property type="entry name" value="FBOX"/>
    <property type="match status" value="1"/>
</dbReference>
<evidence type="ECO:0000313" key="2">
    <source>
        <dbReference type="EMBL" id="KAG8388462.1"/>
    </source>
</evidence>
<dbReference type="SUPFAM" id="SSF81383">
    <property type="entry name" value="F-box domain"/>
    <property type="match status" value="1"/>
</dbReference>
<evidence type="ECO:0000313" key="3">
    <source>
        <dbReference type="Proteomes" id="UP000826271"/>
    </source>
</evidence>
<dbReference type="NCBIfam" id="TIGR01640">
    <property type="entry name" value="F_box_assoc_1"/>
    <property type="match status" value="1"/>
</dbReference>
<comment type="caution">
    <text evidence="2">The sequence shown here is derived from an EMBL/GenBank/DDBJ whole genome shotgun (WGS) entry which is preliminary data.</text>
</comment>
<dbReference type="CDD" id="cd22157">
    <property type="entry name" value="F-box_AtFBW1-like"/>
    <property type="match status" value="1"/>
</dbReference>
<name>A0AAV6Y7Q9_9LAMI</name>
<reference evidence="2" key="1">
    <citation type="submission" date="2019-10" db="EMBL/GenBank/DDBJ databases">
        <authorList>
            <person name="Zhang R."/>
            <person name="Pan Y."/>
            <person name="Wang J."/>
            <person name="Ma R."/>
            <person name="Yu S."/>
        </authorList>
    </citation>
    <scope>NUCLEOTIDE SEQUENCE</scope>
    <source>
        <strain evidence="2">LA-IB0</strain>
        <tissue evidence="2">Leaf</tissue>
    </source>
</reference>
<dbReference type="Pfam" id="PF00646">
    <property type="entry name" value="F-box"/>
    <property type="match status" value="1"/>
</dbReference>
<evidence type="ECO:0000259" key="1">
    <source>
        <dbReference type="PROSITE" id="PS50181"/>
    </source>
</evidence>
<dbReference type="EMBL" id="WHWC01000002">
    <property type="protein sequence ID" value="KAG8388462.1"/>
    <property type="molecule type" value="Genomic_DNA"/>
</dbReference>
<feature type="domain" description="F-box" evidence="1">
    <location>
        <begin position="13"/>
        <end position="59"/>
    </location>
</feature>
<dbReference type="AlphaFoldDB" id="A0AAV6Y7Q9"/>
<dbReference type="InterPro" id="IPR001810">
    <property type="entry name" value="F-box_dom"/>
</dbReference>
<dbReference type="SMART" id="SM00256">
    <property type="entry name" value="FBOX"/>
    <property type="match status" value="1"/>
</dbReference>
<gene>
    <name evidence="2" type="ORF">BUALT_Bualt02G0128300</name>
</gene>
<dbReference type="PANTHER" id="PTHR31672">
    <property type="entry name" value="BNACNNG10540D PROTEIN"/>
    <property type="match status" value="1"/>
</dbReference>
<keyword evidence="3" id="KW-1185">Reference proteome</keyword>
<organism evidence="2 3">
    <name type="scientific">Buddleja alternifolia</name>
    <dbReference type="NCBI Taxonomy" id="168488"/>
    <lineage>
        <taxon>Eukaryota</taxon>
        <taxon>Viridiplantae</taxon>
        <taxon>Streptophyta</taxon>
        <taxon>Embryophyta</taxon>
        <taxon>Tracheophyta</taxon>
        <taxon>Spermatophyta</taxon>
        <taxon>Magnoliopsida</taxon>
        <taxon>eudicotyledons</taxon>
        <taxon>Gunneridae</taxon>
        <taxon>Pentapetalae</taxon>
        <taxon>asterids</taxon>
        <taxon>lamiids</taxon>
        <taxon>Lamiales</taxon>
        <taxon>Scrophulariaceae</taxon>
        <taxon>Buddlejeae</taxon>
        <taxon>Buddleja</taxon>
    </lineage>
</organism>
<dbReference type="InterPro" id="IPR036047">
    <property type="entry name" value="F-box-like_dom_sf"/>
</dbReference>
<proteinExistence type="predicted"/>
<dbReference type="InterPro" id="IPR006527">
    <property type="entry name" value="F-box-assoc_dom_typ1"/>
</dbReference>
<dbReference type="InterPro" id="IPR017451">
    <property type="entry name" value="F-box-assoc_interact_dom"/>
</dbReference>